<keyword evidence="6 10" id="KW-1133">Transmembrane helix</keyword>
<evidence type="ECO:0000256" key="1">
    <source>
        <dbReference type="ARBA" id="ARBA00004429"/>
    </source>
</evidence>
<keyword evidence="4" id="KW-1003">Cell membrane</keyword>
<evidence type="ECO:0000313" key="12">
    <source>
        <dbReference type="Proteomes" id="UP000192920"/>
    </source>
</evidence>
<dbReference type="GO" id="GO:0015297">
    <property type="term" value="F:antiporter activity"/>
    <property type="evidence" value="ECO:0007669"/>
    <property type="project" value="UniProtKB-KW"/>
</dbReference>
<keyword evidence="8 10" id="KW-0472">Membrane</keyword>
<keyword evidence="7" id="KW-0406">Ion transport</keyword>
<evidence type="ECO:0000256" key="9">
    <source>
        <dbReference type="ARBA" id="ARBA00031636"/>
    </source>
</evidence>
<keyword evidence="2" id="KW-0813">Transport</keyword>
<evidence type="ECO:0000256" key="8">
    <source>
        <dbReference type="ARBA" id="ARBA00023136"/>
    </source>
</evidence>
<evidence type="ECO:0000256" key="10">
    <source>
        <dbReference type="SAM" id="Phobius"/>
    </source>
</evidence>
<feature type="transmembrane region" description="Helical" evidence="10">
    <location>
        <begin position="358"/>
        <end position="376"/>
    </location>
</feature>
<feature type="transmembrane region" description="Helical" evidence="10">
    <location>
        <begin position="168"/>
        <end position="192"/>
    </location>
</feature>
<dbReference type="PANTHER" id="PTHR43298">
    <property type="entry name" value="MULTIDRUG RESISTANCE PROTEIN NORM-RELATED"/>
    <property type="match status" value="1"/>
</dbReference>
<dbReference type="GO" id="GO:0005886">
    <property type="term" value="C:plasma membrane"/>
    <property type="evidence" value="ECO:0007669"/>
    <property type="project" value="UniProtKB-SubCell"/>
</dbReference>
<evidence type="ECO:0000256" key="4">
    <source>
        <dbReference type="ARBA" id="ARBA00022475"/>
    </source>
</evidence>
<feature type="transmembrane region" description="Helical" evidence="10">
    <location>
        <begin position="137"/>
        <end position="156"/>
    </location>
</feature>
<evidence type="ECO:0000256" key="2">
    <source>
        <dbReference type="ARBA" id="ARBA00022448"/>
    </source>
</evidence>
<dbReference type="InterPro" id="IPR048279">
    <property type="entry name" value="MdtK-like"/>
</dbReference>
<feature type="transmembrane region" description="Helical" evidence="10">
    <location>
        <begin position="244"/>
        <end position="273"/>
    </location>
</feature>
<dbReference type="Pfam" id="PF01554">
    <property type="entry name" value="MatE"/>
    <property type="match status" value="2"/>
</dbReference>
<feature type="transmembrane region" description="Helical" evidence="10">
    <location>
        <begin position="327"/>
        <end position="346"/>
    </location>
</feature>
<dbReference type="NCBIfam" id="TIGR00797">
    <property type="entry name" value="matE"/>
    <property type="match status" value="1"/>
</dbReference>
<dbReference type="InterPro" id="IPR050222">
    <property type="entry name" value="MATE_MdtK"/>
</dbReference>
<protein>
    <recommendedName>
        <fullName evidence="9">Multidrug-efflux transporter</fullName>
    </recommendedName>
</protein>
<keyword evidence="12" id="KW-1185">Reference proteome</keyword>
<dbReference type="InterPro" id="IPR002528">
    <property type="entry name" value="MATE_fam"/>
</dbReference>
<keyword evidence="5 10" id="KW-0812">Transmembrane</keyword>
<evidence type="ECO:0000256" key="6">
    <source>
        <dbReference type="ARBA" id="ARBA00022989"/>
    </source>
</evidence>
<keyword evidence="3" id="KW-0050">Antiport</keyword>
<evidence type="ECO:0000256" key="7">
    <source>
        <dbReference type="ARBA" id="ARBA00023065"/>
    </source>
</evidence>
<comment type="subcellular location">
    <subcellularLocation>
        <location evidence="1">Cell inner membrane</location>
        <topology evidence="1">Multi-pass membrane protein</topology>
    </subcellularLocation>
</comment>
<feature type="transmembrane region" description="Helical" evidence="10">
    <location>
        <begin position="60"/>
        <end position="81"/>
    </location>
</feature>
<dbReference type="EMBL" id="FXAG01000004">
    <property type="protein sequence ID" value="SMF08198.1"/>
    <property type="molecule type" value="Genomic_DNA"/>
</dbReference>
<feature type="transmembrane region" description="Helical" evidence="10">
    <location>
        <begin position="433"/>
        <end position="453"/>
    </location>
</feature>
<dbReference type="GO" id="GO:0042910">
    <property type="term" value="F:xenobiotic transmembrane transporter activity"/>
    <property type="evidence" value="ECO:0007669"/>
    <property type="project" value="InterPro"/>
</dbReference>
<dbReference type="STRING" id="1123014.SAMN02745746_01177"/>
<dbReference type="GO" id="GO:0006811">
    <property type="term" value="P:monoatomic ion transport"/>
    <property type="evidence" value="ECO:0007669"/>
    <property type="project" value="UniProtKB-KW"/>
</dbReference>
<dbReference type="RefSeq" id="WP_085275495.1">
    <property type="nucleotide sequence ID" value="NZ_FXAG01000004.1"/>
</dbReference>
<feature type="transmembrane region" description="Helical" evidence="10">
    <location>
        <begin position="102"/>
        <end position="122"/>
    </location>
</feature>
<evidence type="ECO:0000256" key="3">
    <source>
        <dbReference type="ARBA" id="ARBA00022449"/>
    </source>
</evidence>
<reference evidence="12" key="1">
    <citation type="submission" date="2017-04" db="EMBL/GenBank/DDBJ databases">
        <authorList>
            <person name="Varghese N."/>
            <person name="Submissions S."/>
        </authorList>
    </citation>
    <scope>NUCLEOTIDE SEQUENCE [LARGE SCALE GENOMIC DNA]</scope>
    <source>
        <strain evidence="12">DSM 22618</strain>
    </source>
</reference>
<evidence type="ECO:0000313" key="11">
    <source>
        <dbReference type="EMBL" id="SMF08198.1"/>
    </source>
</evidence>
<feature type="transmembrane region" description="Helical" evidence="10">
    <location>
        <begin position="285"/>
        <end position="306"/>
    </location>
</feature>
<feature type="transmembrane region" description="Helical" evidence="10">
    <location>
        <begin position="397"/>
        <end position="418"/>
    </location>
</feature>
<feature type="transmembrane region" description="Helical" evidence="10">
    <location>
        <begin position="204"/>
        <end position="223"/>
    </location>
</feature>
<dbReference type="CDD" id="cd13131">
    <property type="entry name" value="MATE_NorM_like"/>
    <property type="match status" value="1"/>
</dbReference>
<sequence>MLFGLSREPRTKIVAEARHILALALPIMVAQIAHVAMGFVDTVMSGRVSTNDLAAVSLGSSVFITVYVTLVGIATALNPLIAHQFGAGEREPIGETVRQGMWFCLFLGLIGSALMIFGQPWLRDSLTLSNDVEDKVMLFLDGVALGLPAALMQRALHAFASGLNRPKPIMLVGVAALLLNIPLNYALIHGLYGLPAMGGAGCGWATAAALWFNFLALLGYVALHRHFRPYAFTDRWSWPDWSRYGAMLKLGLPIGLSFFFEVSLFSFIAFLVAKLGTTVVASHQAVINVSSIIYMLPQSISTAMSVRVGQAVGAGDYHRARFTAGTGLLTGLVLAGLTMLLMLTLREDIIRLYTTDPEVIRIGTGLLFFAAVFQLTDATQTISSGALRGYKITTAPMIIHVVSFWGLGLGLGMVLGLTDWPLPFLTLPMGIEGFWAALVFSLSVAAFLLVGYLSRESRRRLVRQHTES</sequence>
<evidence type="ECO:0000256" key="5">
    <source>
        <dbReference type="ARBA" id="ARBA00022692"/>
    </source>
</evidence>
<dbReference type="Proteomes" id="UP000192920">
    <property type="component" value="Unassembled WGS sequence"/>
</dbReference>
<dbReference type="AlphaFoldDB" id="A0A1Y6BF96"/>
<accession>A0A1Y6BF96</accession>
<feature type="transmembrane region" description="Helical" evidence="10">
    <location>
        <begin position="20"/>
        <end position="40"/>
    </location>
</feature>
<dbReference type="PANTHER" id="PTHR43298:SF2">
    <property type="entry name" value="FMN_FAD EXPORTER YEEO-RELATED"/>
    <property type="match status" value="1"/>
</dbReference>
<gene>
    <name evidence="11" type="ORF">SAMN02745746_01177</name>
</gene>
<name>A0A1Y6BF96_9NEIS</name>
<organism evidence="11 12">
    <name type="scientific">Pseudogulbenkiania subflava DSM 22618</name>
    <dbReference type="NCBI Taxonomy" id="1123014"/>
    <lineage>
        <taxon>Bacteria</taxon>
        <taxon>Pseudomonadati</taxon>
        <taxon>Pseudomonadota</taxon>
        <taxon>Betaproteobacteria</taxon>
        <taxon>Neisseriales</taxon>
        <taxon>Chromobacteriaceae</taxon>
        <taxon>Pseudogulbenkiania</taxon>
    </lineage>
</organism>
<dbReference type="PIRSF" id="PIRSF006603">
    <property type="entry name" value="DinF"/>
    <property type="match status" value="1"/>
</dbReference>
<proteinExistence type="predicted"/>